<reference evidence="2" key="1">
    <citation type="journal article" date="2019" name="Int. J. Syst. Evol. Microbiol.">
        <title>The Global Catalogue of Microorganisms (GCM) 10K type strain sequencing project: providing services to taxonomists for standard genome sequencing and annotation.</title>
        <authorList>
            <consortium name="The Broad Institute Genomics Platform"/>
            <consortium name="The Broad Institute Genome Sequencing Center for Infectious Disease"/>
            <person name="Wu L."/>
            <person name="Ma J."/>
        </authorList>
    </citation>
    <scope>NUCLEOTIDE SEQUENCE [LARGE SCALE GENOMIC DNA]</scope>
    <source>
        <strain evidence="2">TISTR 1571</strain>
    </source>
</reference>
<evidence type="ECO:0000313" key="2">
    <source>
        <dbReference type="Proteomes" id="UP001597452"/>
    </source>
</evidence>
<dbReference type="EMBL" id="JBHUMZ010000022">
    <property type="protein sequence ID" value="MFD2639204.1"/>
    <property type="molecule type" value="Genomic_DNA"/>
</dbReference>
<keyword evidence="2" id="KW-1185">Reference proteome</keyword>
<dbReference type="RefSeq" id="WP_279401801.1">
    <property type="nucleotide sequence ID" value="NZ_JBHUMZ010000022.1"/>
</dbReference>
<organism evidence="1 2">
    <name type="scientific">Piscibacillus salipiscarius</name>
    <dbReference type="NCBI Taxonomy" id="299480"/>
    <lineage>
        <taxon>Bacteria</taxon>
        <taxon>Bacillati</taxon>
        <taxon>Bacillota</taxon>
        <taxon>Bacilli</taxon>
        <taxon>Bacillales</taxon>
        <taxon>Bacillaceae</taxon>
        <taxon>Piscibacillus</taxon>
    </lineage>
</organism>
<comment type="caution">
    <text evidence="1">The sequence shown here is derived from an EMBL/GenBank/DDBJ whole genome shotgun (WGS) entry which is preliminary data.</text>
</comment>
<accession>A0ABW5QB20</accession>
<proteinExistence type="predicted"/>
<gene>
    <name evidence="1" type="ORF">ACFSW4_10035</name>
</gene>
<protein>
    <submittedName>
        <fullName evidence="1">Uncharacterized protein</fullName>
    </submittedName>
</protein>
<evidence type="ECO:0000313" key="1">
    <source>
        <dbReference type="EMBL" id="MFD2639204.1"/>
    </source>
</evidence>
<sequence length="45" mass="5224">MQVEIFYKQPSIVQKFIEQTSGLNELTEDSCNRLIHISHSDLSLM</sequence>
<name>A0ABW5QB20_9BACI</name>
<dbReference type="Proteomes" id="UP001597452">
    <property type="component" value="Unassembled WGS sequence"/>
</dbReference>